<dbReference type="KEGG" id="sdl:Sdel_1484"/>
<dbReference type="CDD" id="cd05403">
    <property type="entry name" value="NT_KNTase_like"/>
    <property type="match status" value="1"/>
</dbReference>
<dbReference type="Proteomes" id="UP000002222">
    <property type="component" value="Chromosome"/>
</dbReference>
<dbReference type="Gene3D" id="3.30.460.10">
    <property type="entry name" value="Beta Polymerase, domain 2"/>
    <property type="match status" value="1"/>
</dbReference>
<dbReference type="EMBL" id="CP001816">
    <property type="protein sequence ID" value="ACZ12502.1"/>
    <property type="molecule type" value="Genomic_DNA"/>
</dbReference>
<dbReference type="InterPro" id="IPR002934">
    <property type="entry name" value="Polymerase_NTP_transf_dom"/>
</dbReference>
<dbReference type="GO" id="GO:0016779">
    <property type="term" value="F:nucleotidyltransferase activity"/>
    <property type="evidence" value="ECO:0007669"/>
    <property type="project" value="InterPro"/>
</dbReference>
<name>D1B332_SULD5</name>
<accession>D1B332</accession>
<organism evidence="2 3">
    <name type="scientific">Sulfurospirillum deleyianum (strain ATCC 51133 / DSM 6946 / 5175)</name>
    <dbReference type="NCBI Taxonomy" id="525898"/>
    <lineage>
        <taxon>Bacteria</taxon>
        <taxon>Pseudomonadati</taxon>
        <taxon>Campylobacterota</taxon>
        <taxon>Epsilonproteobacteria</taxon>
        <taxon>Campylobacterales</taxon>
        <taxon>Sulfurospirillaceae</taxon>
        <taxon>Sulfurospirillum</taxon>
    </lineage>
</organism>
<evidence type="ECO:0000313" key="2">
    <source>
        <dbReference type="EMBL" id="ACZ12502.1"/>
    </source>
</evidence>
<feature type="domain" description="Polymerase nucleotidyl transferase" evidence="1">
    <location>
        <begin position="44"/>
        <end position="118"/>
    </location>
</feature>
<sequence length="119" mass="13768">MSLHVIHKTLNLRYNFFMKKETILQQLKSMKNHYLPEGFVIEGLFGSYARDEADETSDIDILIEAKPSFVERYGIRSIERIEEIKKEMSSVFGISVDLADKTGMGKTAQKFIIDRTIYV</sequence>
<protein>
    <submittedName>
        <fullName evidence="2">DNA polymerase beta domain protein region</fullName>
    </submittedName>
</protein>
<proteinExistence type="predicted"/>
<reference evidence="3" key="1">
    <citation type="submission" date="2009-11" db="EMBL/GenBank/DDBJ databases">
        <title>The complete genome of Sulfurospirillum deleyianum DSM 6946.</title>
        <authorList>
            <consortium name="US DOE Joint Genome Institute (JGI-PGF)"/>
            <person name="Lucas S."/>
            <person name="Copeland A."/>
            <person name="Lapidus A."/>
            <person name="Glavina del Rio T."/>
            <person name="Dalin E."/>
            <person name="Tice H."/>
            <person name="Bruce D."/>
            <person name="Goodwin L."/>
            <person name="Pitluck S."/>
            <person name="Kyrpides N."/>
            <person name="Mavromatis K."/>
            <person name="Ivanova N."/>
            <person name="Ovchinnikova G."/>
            <person name="Munk A.C."/>
            <person name="Lu M."/>
            <person name="Brettin T."/>
            <person name="Detter J.C."/>
            <person name="Han C."/>
            <person name="Tapia R."/>
            <person name="Larimer F."/>
            <person name="Land M."/>
            <person name="Hauser L."/>
            <person name="Markowitz V."/>
            <person name="Cheng J.F."/>
            <person name="Hugenholtz P."/>
            <person name="Woyke T."/>
            <person name="Wu D."/>
            <person name="Aumann P."/>
            <person name="Schneider S."/>
            <person name="Lang E."/>
            <person name="Spring S."/>
            <person name="Klenk H.P."/>
            <person name="Eisen J.A."/>
        </authorList>
    </citation>
    <scope>NUCLEOTIDE SEQUENCE [LARGE SCALE GENOMIC DNA]</scope>
    <source>
        <strain evidence="3">ATCC 51133 / DSM 6946 / 5175</strain>
    </source>
</reference>
<evidence type="ECO:0000259" key="1">
    <source>
        <dbReference type="Pfam" id="PF01909"/>
    </source>
</evidence>
<dbReference type="Pfam" id="PF01909">
    <property type="entry name" value="NTP_transf_2"/>
    <property type="match status" value="1"/>
</dbReference>
<dbReference type="AlphaFoldDB" id="D1B332"/>
<dbReference type="InterPro" id="IPR043519">
    <property type="entry name" value="NT_sf"/>
</dbReference>
<dbReference type="RefSeq" id="WP_012857253.1">
    <property type="nucleotide sequence ID" value="NC_013512.1"/>
</dbReference>
<evidence type="ECO:0000313" key="3">
    <source>
        <dbReference type="Proteomes" id="UP000002222"/>
    </source>
</evidence>
<dbReference type="SUPFAM" id="SSF81301">
    <property type="entry name" value="Nucleotidyltransferase"/>
    <property type="match status" value="1"/>
</dbReference>
<dbReference type="eggNOG" id="COG1669">
    <property type="taxonomic scope" value="Bacteria"/>
</dbReference>
<reference evidence="2 3" key="2">
    <citation type="journal article" date="2010" name="Stand. Genomic Sci.">
        <title>Complete genome sequence of Sulfurospirillum deleyianum type strain (5175).</title>
        <authorList>
            <person name="Sikorski J."/>
            <person name="Lapidus A."/>
            <person name="Copeland A."/>
            <person name="Glavina Del Rio T."/>
            <person name="Nolan M."/>
            <person name="Lucas S."/>
            <person name="Chen F."/>
            <person name="Tice H."/>
            <person name="Cheng J.F."/>
            <person name="Saunders E."/>
            <person name="Bruce D."/>
            <person name="Goodwin L."/>
            <person name="Pitluck S."/>
            <person name="Ovchinnikova G."/>
            <person name="Pati A."/>
            <person name="Ivanova N."/>
            <person name="Mavromatis K."/>
            <person name="Chen A."/>
            <person name="Palaniappan K."/>
            <person name="Chain P."/>
            <person name="Land M."/>
            <person name="Hauser L."/>
            <person name="Chang Y.J."/>
            <person name="Jeffries C.D."/>
            <person name="Brettin T."/>
            <person name="Detter J.C."/>
            <person name="Han C."/>
            <person name="Rohde M."/>
            <person name="Lang E."/>
            <person name="Spring S."/>
            <person name="Goker M."/>
            <person name="Bristow J."/>
            <person name="Eisen J.A."/>
            <person name="Markowitz V."/>
            <person name="Hugenholtz P."/>
            <person name="Kyrpides N.C."/>
            <person name="Klenk H.P."/>
        </authorList>
    </citation>
    <scope>NUCLEOTIDE SEQUENCE [LARGE SCALE GENOMIC DNA]</scope>
    <source>
        <strain evidence="3">ATCC 51133 / DSM 6946 / 5175</strain>
    </source>
</reference>
<keyword evidence="3" id="KW-1185">Reference proteome</keyword>
<gene>
    <name evidence="2" type="ordered locus">Sdel_1484</name>
</gene>
<dbReference type="HOGENOM" id="CLU_130257_8_0_7"/>